<accession>A0A411A222</accession>
<evidence type="ECO:0000313" key="1">
    <source>
        <dbReference type="EMBL" id="QOY26457.1"/>
    </source>
</evidence>
<name>A0A411A222_BACVE</name>
<sequence length="147" mass="16777">MKSKKIFKSLIIIFTLLISGIGFMGFSSPQKAEAKDWLHTYKSGYFTNYVINTYHPKFTKTTKKYSLRAVTFKSNSKGKGTYKIYVQKQVNGKGAWKTIKTANAKKNGTTYFETPSLKKGDSYRFKMVNQGSKKRVNYSASWIVFAS</sequence>
<dbReference type="EMBL" id="CP063687">
    <property type="protein sequence ID" value="QOY26457.1"/>
    <property type="molecule type" value="Genomic_DNA"/>
</dbReference>
<dbReference type="RefSeq" id="WP_017419322.1">
    <property type="nucleotide sequence ID" value="NZ_AP028932.1"/>
</dbReference>
<evidence type="ECO:0000313" key="2">
    <source>
        <dbReference type="Proteomes" id="UP000587477"/>
    </source>
</evidence>
<proteinExistence type="predicted"/>
<dbReference type="AlphaFoldDB" id="A0A411A222"/>
<reference evidence="2" key="1">
    <citation type="submission" date="2020-10" db="EMBL/GenBank/DDBJ databases">
        <title>Complete genome sequence of Bacillus velezensis NST6.</title>
        <authorList>
            <person name="Choi J."/>
        </authorList>
    </citation>
    <scope>NUCLEOTIDE SEQUENCE [LARGE SCALE GENOMIC DNA]</scope>
    <source>
        <strain evidence="2">NST6</strain>
    </source>
</reference>
<organism evidence="1 2">
    <name type="scientific">Bacillus velezensis</name>
    <dbReference type="NCBI Taxonomy" id="492670"/>
    <lineage>
        <taxon>Bacteria</taxon>
        <taxon>Bacillati</taxon>
        <taxon>Bacillota</taxon>
        <taxon>Bacilli</taxon>
        <taxon>Bacillales</taxon>
        <taxon>Bacillaceae</taxon>
        <taxon>Bacillus</taxon>
        <taxon>Bacillus amyloliquefaciens group</taxon>
    </lineage>
</organism>
<protein>
    <submittedName>
        <fullName evidence="1">Uncharacterized protein</fullName>
    </submittedName>
</protein>
<dbReference type="Proteomes" id="UP000587477">
    <property type="component" value="Chromosome"/>
</dbReference>
<gene>
    <name evidence="1" type="ORF">BACVE_001420</name>
</gene>